<dbReference type="SUPFAM" id="SSF49764">
    <property type="entry name" value="HSP20-like chaperones"/>
    <property type="match status" value="1"/>
</dbReference>
<evidence type="ECO:0000313" key="5">
    <source>
        <dbReference type="Proteomes" id="UP000315938"/>
    </source>
</evidence>
<sequence>MLSLLNKNRSFFYDFFEDFNVLNPVTTSNLMRTDIKETQNGYSLSVELPGFKKEDVKVSLEDGYLTIEAHTSKNSETKDQATKYIRKERYEGTMKRSYYVGNLHLDEINGTFENGMLHIELPKETKKEPEKRYLELK</sequence>
<dbReference type="Proteomes" id="UP000315938">
    <property type="component" value="Unassembled WGS sequence"/>
</dbReference>
<evidence type="ECO:0000256" key="2">
    <source>
        <dbReference type="RuleBase" id="RU003616"/>
    </source>
</evidence>
<accession>A0A553IIU2</accession>
<dbReference type="EMBL" id="VKID01000001">
    <property type="protein sequence ID" value="TRY00125.1"/>
    <property type="molecule type" value="Genomic_DNA"/>
</dbReference>
<organism evidence="4 5">
    <name type="scientific">Acholeplasma laidlawii</name>
    <dbReference type="NCBI Taxonomy" id="2148"/>
    <lineage>
        <taxon>Bacteria</taxon>
        <taxon>Bacillati</taxon>
        <taxon>Mycoplasmatota</taxon>
        <taxon>Mollicutes</taxon>
        <taxon>Acholeplasmatales</taxon>
        <taxon>Acholeplasmataceae</taxon>
        <taxon>Acholeplasma</taxon>
    </lineage>
</organism>
<evidence type="ECO:0000313" key="4">
    <source>
        <dbReference type="EMBL" id="TRY00125.1"/>
    </source>
</evidence>
<comment type="similarity">
    <text evidence="1 2">Belongs to the small heat shock protein (HSP20) family.</text>
</comment>
<feature type="domain" description="SHSP" evidence="3">
    <location>
        <begin position="24"/>
        <end position="137"/>
    </location>
</feature>
<dbReference type="RefSeq" id="WP_143215684.1">
    <property type="nucleotide sequence ID" value="NZ_VKID01000001.1"/>
</dbReference>
<dbReference type="Pfam" id="PF00011">
    <property type="entry name" value="HSP20"/>
    <property type="match status" value="1"/>
</dbReference>
<dbReference type="CDD" id="cd06471">
    <property type="entry name" value="ACD_LpsHSP_like"/>
    <property type="match status" value="1"/>
</dbReference>
<dbReference type="InterPro" id="IPR008978">
    <property type="entry name" value="HSP20-like_chaperone"/>
</dbReference>
<dbReference type="InterPro" id="IPR031107">
    <property type="entry name" value="Small_HSP"/>
</dbReference>
<protein>
    <submittedName>
        <fullName evidence="4">Hsp20/alpha crystallin family protein</fullName>
    </submittedName>
</protein>
<proteinExistence type="inferred from homology"/>
<dbReference type="Gene3D" id="2.60.40.790">
    <property type="match status" value="1"/>
</dbReference>
<gene>
    <name evidence="4" type="ORF">FNV44_03515</name>
</gene>
<dbReference type="PANTHER" id="PTHR11527">
    <property type="entry name" value="HEAT-SHOCK PROTEIN 20 FAMILY MEMBER"/>
    <property type="match status" value="1"/>
</dbReference>
<dbReference type="AlphaFoldDB" id="A0A553IIU2"/>
<comment type="caution">
    <text evidence="4">The sequence shown here is derived from an EMBL/GenBank/DDBJ whole genome shotgun (WGS) entry which is preliminary data.</text>
</comment>
<reference evidence="4 5" key="1">
    <citation type="submission" date="2019-07" db="EMBL/GenBank/DDBJ databases">
        <title>Genome sequence of Acholeplasma laidlawii strain with increased resistance to erythromycin.</title>
        <authorList>
            <person name="Medvedeva E.S."/>
            <person name="Baranova N.B."/>
            <person name="Siniagina M.N."/>
            <person name="Mouzykantov A."/>
            <person name="Chernova O.A."/>
            <person name="Chernov V.M."/>
        </authorList>
    </citation>
    <scope>NUCLEOTIDE SEQUENCE [LARGE SCALE GENOMIC DNA]</scope>
    <source>
        <strain evidence="4 5">PG8REry</strain>
    </source>
</reference>
<evidence type="ECO:0000256" key="1">
    <source>
        <dbReference type="PROSITE-ProRule" id="PRU00285"/>
    </source>
</evidence>
<evidence type="ECO:0000259" key="3">
    <source>
        <dbReference type="PROSITE" id="PS01031"/>
    </source>
</evidence>
<name>A0A553IIU2_ACHLA</name>
<dbReference type="InterPro" id="IPR002068">
    <property type="entry name" value="A-crystallin/Hsp20_dom"/>
</dbReference>
<dbReference type="PROSITE" id="PS01031">
    <property type="entry name" value="SHSP"/>
    <property type="match status" value="1"/>
</dbReference>